<dbReference type="Gene3D" id="2.40.160.20">
    <property type="match status" value="1"/>
</dbReference>
<accession>A0AAE4Z9Z6</accession>
<dbReference type="EMBL" id="JAACAK010000112">
    <property type="protein sequence ID" value="NIR76039.1"/>
    <property type="molecule type" value="Genomic_DNA"/>
</dbReference>
<dbReference type="Pfam" id="PF13505">
    <property type="entry name" value="OMP_b-brl"/>
    <property type="match status" value="1"/>
</dbReference>
<evidence type="ECO:0000259" key="2">
    <source>
        <dbReference type="Pfam" id="PF13505"/>
    </source>
</evidence>
<dbReference type="InterPro" id="IPR027385">
    <property type="entry name" value="Beta-barrel_OMP"/>
</dbReference>
<reference evidence="3 4" key="1">
    <citation type="submission" date="2020-01" db="EMBL/GenBank/DDBJ databases">
        <title>Genomes assembled from Gulf of Kutch pelagic sediment metagenomes.</title>
        <authorList>
            <person name="Chandrashekar M."/>
            <person name="Mahajan M.S."/>
            <person name="Dave K.J."/>
            <person name="Vatsa P."/>
            <person name="Nathani N.M."/>
        </authorList>
    </citation>
    <scope>NUCLEOTIDE SEQUENCE [LARGE SCALE GENOMIC DNA]</scope>
    <source>
        <strain evidence="3">KS3-K002</strain>
    </source>
</reference>
<protein>
    <submittedName>
        <fullName evidence="3">Outer membrane beta-barrel protein</fullName>
    </submittedName>
</protein>
<evidence type="ECO:0000313" key="3">
    <source>
        <dbReference type="EMBL" id="NIR76039.1"/>
    </source>
</evidence>
<sequence>MRQTGQYILVALLLAVGGRPVLAQGTPFSLTPYAGVYFPAADLVGNQPVPNPGPLDPETFTIRQNSGFIFGLRASRGLTEKLWIEAEAQYAFSDADAAATRREPFPQGPEQTLDAYVIAVGANVLWEAFRAPFTPFAIHLLGGVGLVTRGGEFYDEGGTYFSESLDGGTDLGLILGLGLRYELSPRLGIRADVRDYLYSHTGSVSNGEFEAETQNDIWITGGLEFRL</sequence>
<evidence type="ECO:0000313" key="4">
    <source>
        <dbReference type="Proteomes" id="UP000702544"/>
    </source>
</evidence>
<comment type="caution">
    <text evidence="3">The sequence shown here is derived from an EMBL/GenBank/DDBJ whole genome shotgun (WGS) entry which is preliminary data.</text>
</comment>
<dbReference type="SUPFAM" id="SSF56925">
    <property type="entry name" value="OMPA-like"/>
    <property type="match status" value="1"/>
</dbReference>
<organism evidence="3 4">
    <name type="scientific">Candidatus Kutchimonas denitrificans</name>
    <dbReference type="NCBI Taxonomy" id="3056748"/>
    <lineage>
        <taxon>Bacteria</taxon>
        <taxon>Pseudomonadati</taxon>
        <taxon>Gemmatimonadota</taxon>
        <taxon>Gemmatimonadia</taxon>
        <taxon>Candidatus Palauibacterales</taxon>
        <taxon>Candidatus Palauibacteraceae</taxon>
        <taxon>Candidatus Kutchimonas</taxon>
    </lineage>
</organism>
<name>A0AAE4Z9Z6_9BACT</name>
<dbReference type="Proteomes" id="UP000702544">
    <property type="component" value="Unassembled WGS sequence"/>
</dbReference>
<gene>
    <name evidence="3" type="ORF">GWO12_13170</name>
</gene>
<dbReference type="InterPro" id="IPR011250">
    <property type="entry name" value="OMP/PagP_B-barrel"/>
</dbReference>
<evidence type="ECO:0000256" key="1">
    <source>
        <dbReference type="ARBA" id="ARBA00022729"/>
    </source>
</evidence>
<dbReference type="AlphaFoldDB" id="A0AAE4Z9Z6"/>
<keyword evidence="1" id="KW-0732">Signal</keyword>
<proteinExistence type="predicted"/>
<feature type="domain" description="Outer membrane protein beta-barrel" evidence="2">
    <location>
        <begin position="64"/>
        <end position="209"/>
    </location>
</feature>